<organism evidence="1 2">
    <name type="scientific">Tahibacter amnicola</name>
    <dbReference type="NCBI Taxonomy" id="2976241"/>
    <lineage>
        <taxon>Bacteria</taxon>
        <taxon>Pseudomonadati</taxon>
        <taxon>Pseudomonadota</taxon>
        <taxon>Gammaproteobacteria</taxon>
        <taxon>Lysobacterales</taxon>
        <taxon>Rhodanobacteraceae</taxon>
        <taxon>Tahibacter</taxon>
    </lineage>
</organism>
<accession>A0ABY6BHL7</accession>
<name>A0ABY6BHL7_9GAMM</name>
<proteinExistence type="predicted"/>
<dbReference type="EMBL" id="CP104694">
    <property type="protein sequence ID" value="UXI69279.1"/>
    <property type="molecule type" value="Genomic_DNA"/>
</dbReference>
<keyword evidence="2" id="KW-1185">Reference proteome</keyword>
<evidence type="ECO:0008006" key="3">
    <source>
        <dbReference type="Google" id="ProtNLM"/>
    </source>
</evidence>
<gene>
    <name evidence="1" type="ORF">N4264_06420</name>
</gene>
<protein>
    <recommendedName>
        <fullName evidence="3">Secreted protein</fullName>
    </recommendedName>
</protein>
<evidence type="ECO:0000313" key="1">
    <source>
        <dbReference type="EMBL" id="UXI69279.1"/>
    </source>
</evidence>
<dbReference type="Proteomes" id="UP001064632">
    <property type="component" value="Chromosome"/>
</dbReference>
<dbReference type="RefSeq" id="WP_261696237.1">
    <property type="nucleotide sequence ID" value="NZ_CP104694.1"/>
</dbReference>
<reference evidence="1" key="1">
    <citation type="submission" date="2022-09" db="EMBL/GenBank/DDBJ databases">
        <title>Tahibacter sp. nov., isolated from a fresh water.</title>
        <authorList>
            <person name="Baek J.H."/>
            <person name="Lee J.K."/>
            <person name="Kim J.M."/>
            <person name="Jeon C.O."/>
        </authorList>
    </citation>
    <scope>NUCLEOTIDE SEQUENCE</scope>
    <source>
        <strain evidence="1">W38</strain>
    </source>
</reference>
<sequence length="220" mass="23500">MKRREFLIQSGVATAAAVGVLTSTGIVRAAVAQGLPADVNPATPPLTVLRLVRPDHTEGVLDPRQCTWQAVAAVADPTGAMAPRTVTLLGVQRSQDSQLARVQIDAVFRGPDGRAHPYFAYAYCADACGDRSKPVRFHDESGNLRELTLRSTYHSADGNTATLLTADLPPGQYVSILPRSRTPVSAGELVFSGDPMRPLARRNATALNLDYIIFDVHGAA</sequence>
<evidence type="ECO:0000313" key="2">
    <source>
        <dbReference type="Proteomes" id="UP001064632"/>
    </source>
</evidence>